<dbReference type="Gene3D" id="2.50.20.20">
    <property type="match status" value="1"/>
</dbReference>
<organism evidence="6 7">
    <name type="scientific">Acidipropionibacterium virtanenii</name>
    <dbReference type="NCBI Taxonomy" id="2057246"/>
    <lineage>
        <taxon>Bacteria</taxon>
        <taxon>Bacillati</taxon>
        <taxon>Actinomycetota</taxon>
        <taxon>Actinomycetes</taxon>
        <taxon>Propionibacteriales</taxon>
        <taxon>Propionibacteriaceae</taxon>
        <taxon>Acidipropionibacterium</taxon>
    </lineage>
</organism>
<dbReference type="KEGG" id="acij:JS278_00195"/>
<keyword evidence="3" id="KW-0472">Membrane</keyword>
<gene>
    <name evidence="6" type="ORF">JS278_00195</name>
</gene>
<feature type="region of interest" description="Disordered" evidence="4">
    <location>
        <begin position="99"/>
        <end position="129"/>
    </location>
</feature>
<evidence type="ECO:0008006" key="8">
    <source>
        <dbReference type="Google" id="ProtNLM"/>
    </source>
</evidence>
<evidence type="ECO:0000256" key="2">
    <source>
        <dbReference type="ARBA" id="ARBA00009194"/>
    </source>
</evidence>
<evidence type="ECO:0000256" key="3">
    <source>
        <dbReference type="ARBA" id="ARBA00022475"/>
    </source>
</evidence>
<keyword evidence="5" id="KW-0732">Signal</keyword>
<dbReference type="GO" id="GO:0030313">
    <property type="term" value="C:cell envelope"/>
    <property type="evidence" value="ECO:0007669"/>
    <property type="project" value="UniProtKB-SubCell"/>
</dbReference>
<evidence type="ECO:0000256" key="4">
    <source>
        <dbReference type="SAM" id="MobiDB-lite"/>
    </source>
</evidence>
<dbReference type="EMBL" id="CP025198">
    <property type="protein sequence ID" value="AXE37392.1"/>
    <property type="molecule type" value="Genomic_DNA"/>
</dbReference>
<dbReference type="InterPro" id="IPR029046">
    <property type="entry name" value="LolA/LolB/LppX"/>
</dbReference>
<keyword evidence="7" id="KW-1185">Reference proteome</keyword>
<feature type="compositionally biased region" description="Polar residues" evidence="4">
    <location>
        <begin position="112"/>
        <end position="129"/>
    </location>
</feature>
<protein>
    <recommendedName>
        <fullName evidence="8">LppX_LprAFG lipoprotein</fullName>
    </recommendedName>
</protein>
<evidence type="ECO:0000313" key="7">
    <source>
        <dbReference type="Proteomes" id="UP000251995"/>
    </source>
</evidence>
<dbReference type="Pfam" id="PF07161">
    <property type="entry name" value="LppX_LprAFG"/>
    <property type="match status" value="1"/>
</dbReference>
<comment type="subcellular location">
    <subcellularLocation>
        <location evidence="1">Cell envelope</location>
    </subcellularLocation>
</comment>
<dbReference type="RefSeq" id="WP_181833784.1">
    <property type="nucleotide sequence ID" value="NZ_CP025198.1"/>
</dbReference>
<name>A0A344UQ44_9ACTN</name>
<dbReference type="SUPFAM" id="SSF89392">
    <property type="entry name" value="Prokaryotic lipoproteins and lipoprotein localization factors"/>
    <property type="match status" value="1"/>
</dbReference>
<evidence type="ECO:0000256" key="5">
    <source>
        <dbReference type="SAM" id="SignalP"/>
    </source>
</evidence>
<dbReference type="PROSITE" id="PS51257">
    <property type="entry name" value="PROKAR_LIPOPROTEIN"/>
    <property type="match status" value="1"/>
</dbReference>
<accession>A0A344UQ44</accession>
<dbReference type="InterPro" id="IPR009830">
    <property type="entry name" value="LppX/LprAFG"/>
</dbReference>
<dbReference type="AlphaFoldDB" id="A0A344UQ44"/>
<evidence type="ECO:0000256" key="1">
    <source>
        <dbReference type="ARBA" id="ARBA00004196"/>
    </source>
</evidence>
<reference evidence="6 7" key="1">
    <citation type="submission" date="2017-12" db="EMBL/GenBank/DDBJ databases">
        <title>The whole genome sequence of the Acidipropionibacterium virtanenii sp. nov. type strain JS278.</title>
        <authorList>
            <person name="Laine P."/>
            <person name="Deptula P."/>
            <person name="Varmanen P."/>
            <person name="Auvinen P."/>
        </authorList>
    </citation>
    <scope>NUCLEOTIDE SEQUENCE [LARGE SCALE GENOMIC DNA]</scope>
    <source>
        <strain evidence="6 7">JS278</strain>
    </source>
</reference>
<keyword evidence="3" id="KW-1003">Cell membrane</keyword>
<comment type="similarity">
    <text evidence="2">Belongs to the LppX/LprAFG lipoprotein family.</text>
</comment>
<proteinExistence type="inferred from homology"/>
<sequence>MKNSIRRGAAGLIAALALGGLAGCGGNGAATSSSGGGSGAASSAAQKASTASFPFKKGTVDAKDFVTRMGAAQKKLKSYHSEGTVVATIEGRAVTVKVTGDTDQSDPDKPMTHSTMTGAGQNMETVSDGSRTWVKTGGKWVASDSAQNSGFNQAMALSQLADAATSAEYKGKESGGHHFVLQLDGAKMAGSSGSSASASASGTVPADYWTNDDLAPVRTRMAITSSGNKTTIDMTMSKFDEPVTIPEVS</sequence>
<feature type="signal peptide" evidence="5">
    <location>
        <begin position="1"/>
        <end position="29"/>
    </location>
</feature>
<feature type="chain" id="PRO_5016607967" description="LppX_LprAFG lipoprotein" evidence="5">
    <location>
        <begin position="30"/>
        <end position="249"/>
    </location>
</feature>
<evidence type="ECO:0000313" key="6">
    <source>
        <dbReference type="EMBL" id="AXE37392.1"/>
    </source>
</evidence>
<dbReference type="Proteomes" id="UP000251995">
    <property type="component" value="Chromosome"/>
</dbReference>